<keyword evidence="4" id="KW-1185">Reference proteome</keyword>
<reference evidence="3 4" key="1">
    <citation type="journal article" date="2019" name="Int. J. Syst. Evol. Microbiol.">
        <title>Anaerobacillus alkaliphilus sp. nov., a novel alkaliphilic and moderately halophilic bacterium.</title>
        <authorList>
            <person name="Borsodi A.K."/>
            <person name="Aszalos J.M."/>
            <person name="Bihari P."/>
            <person name="Nagy I."/>
            <person name="Schumann P."/>
            <person name="Sproer C."/>
            <person name="Kovacs A.L."/>
            <person name="Boka K."/>
            <person name="Dobosy P."/>
            <person name="Ovari M."/>
            <person name="Szili-Kovacs T."/>
            <person name="Toth E."/>
        </authorList>
    </citation>
    <scope>NUCLEOTIDE SEQUENCE [LARGE SCALE GENOMIC DNA]</scope>
    <source>
        <strain evidence="3 4">B16-10</strain>
    </source>
</reference>
<proteinExistence type="predicted"/>
<comment type="caution">
    <text evidence="3">The sequence shown here is derived from an EMBL/GenBank/DDBJ whole genome shotgun (WGS) entry which is preliminary data.</text>
</comment>
<protein>
    <submittedName>
        <fullName evidence="3">Anti-sigma factor</fullName>
    </submittedName>
</protein>
<feature type="domain" description="Putative zinc-finger" evidence="2">
    <location>
        <begin position="3"/>
        <end position="37"/>
    </location>
</feature>
<sequence length="95" mass="10921">MKCSLVRDLLPLYIEGDCSVETNRQVKEHITSCTDCQELYEMMEAPLDVNVTVGPEVDSHSSDFWEKYYGRLILRGIGLFFLIYVIIVVLIGFIK</sequence>
<name>A0A4Q0VN66_9BACI</name>
<organism evidence="3 4">
    <name type="scientific">Anaerobacillus alkaliphilus</name>
    <dbReference type="NCBI Taxonomy" id="1548597"/>
    <lineage>
        <taxon>Bacteria</taxon>
        <taxon>Bacillati</taxon>
        <taxon>Bacillota</taxon>
        <taxon>Bacilli</taxon>
        <taxon>Bacillales</taxon>
        <taxon>Bacillaceae</taxon>
        <taxon>Anaerobacillus</taxon>
    </lineage>
</organism>
<dbReference type="AlphaFoldDB" id="A0A4Q0VN66"/>
<keyword evidence="1" id="KW-1133">Transmembrane helix</keyword>
<feature type="transmembrane region" description="Helical" evidence="1">
    <location>
        <begin position="72"/>
        <end position="94"/>
    </location>
</feature>
<dbReference type="InterPro" id="IPR027383">
    <property type="entry name" value="Znf_put"/>
</dbReference>
<evidence type="ECO:0000313" key="4">
    <source>
        <dbReference type="Proteomes" id="UP000290649"/>
    </source>
</evidence>
<evidence type="ECO:0000259" key="2">
    <source>
        <dbReference type="Pfam" id="PF13490"/>
    </source>
</evidence>
<dbReference type="OrthoDB" id="6194834at2"/>
<gene>
    <name evidence="3" type="ORF">DS745_22555</name>
</gene>
<keyword evidence="1" id="KW-0812">Transmembrane</keyword>
<evidence type="ECO:0000256" key="1">
    <source>
        <dbReference type="SAM" id="Phobius"/>
    </source>
</evidence>
<evidence type="ECO:0000313" key="3">
    <source>
        <dbReference type="EMBL" id="RXI96494.1"/>
    </source>
</evidence>
<dbReference type="Proteomes" id="UP000290649">
    <property type="component" value="Unassembled WGS sequence"/>
</dbReference>
<accession>A0A4Q0VN66</accession>
<keyword evidence="1" id="KW-0472">Membrane</keyword>
<dbReference type="EMBL" id="QOUX01000047">
    <property type="protein sequence ID" value="RXI96494.1"/>
    <property type="molecule type" value="Genomic_DNA"/>
</dbReference>
<dbReference type="RefSeq" id="WP_129080471.1">
    <property type="nucleotide sequence ID" value="NZ_QOUX01000047.1"/>
</dbReference>
<dbReference type="Pfam" id="PF13490">
    <property type="entry name" value="zf-HC2"/>
    <property type="match status" value="1"/>
</dbReference>